<gene>
    <name evidence="2" type="ORF">A4R26_30630</name>
</gene>
<evidence type="ECO:0000313" key="3">
    <source>
        <dbReference type="Proteomes" id="UP000192276"/>
    </source>
</evidence>
<dbReference type="OrthoDB" id="655382at2"/>
<evidence type="ECO:0000256" key="1">
    <source>
        <dbReference type="SAM" id="SignalP"/>
    </source>
</evidence>
<reference evidence="3" key="1">
    <citation type="submission" date="2016-04" db="EMBL/GenBank/DDBJ databases">
        <authorList>
            <person name="Chen L."/>
            <person name="Zhuang W."/>
            <person name="Wang G."/>
        </authorList>
    </citation>
    <scope>NUCLEOTIDE SEQUENCE [LARGE SCALE GENOMIC DNA]</scope>
    <source>
        <strain evidence="3">208</strain>
    </source>
</reference>
<dbReference type="EMBL" id="LWBP01000226">
    <property type="protein sequence ID" value="OQP49696.1"/>
    <property type="molecule type" value="Genomic_DNA"/>
</dbReference>
<keyword evidence="1" id="KW-0732">Signal</keyword>
<name>A0A1V9EU62_9BACT</name>
<dbReference type="Proteomes" id="UP000192276">
    <property type="component" value="Unassembled WGS sequence"/>
</dbReference>
<feature type="signal peptide" evidence="1">
    <location>
        <begin position="1"/>
        <end position="20"/>
    </location>
</feature>
<keyword evidence="3" id="KW-1185">Reference proteome</keyword>
<comment type="caution">
    <text evidence="2">The sequence shown here is derived from an EMBL/GenBank/DDBJ whole genome shotgun (WGS) entry which is preliminary data.</text>
</comment>
<feature type="chain" id="PRO_5013229606" description="DUF4369 domain-containing protein" evidence="1">
    <location>
        <begin position="21"/>
        <end position="241"/>
    </location>
</feature>
<evidence type="ECO:0000313" key="2">
    <source>
        <dbReference type="EMBL" id="OQP49696.1"/>
    </source>
</evidence>
<sequence>MLQHAVLVICFAAVFIPGKAQDNVNTPASTPVIAKAGDVYNPFIGKQSRLYNGNEHNGYLFKIIGHAYYKQNELETGSLVYDELEFTNVRMLYDLVKDQVIVLHYNGFTKIGLVSEKVKEFSLFNHHFIRLTADSHSRSSLLTGFYDEVYKGRLNVLVKRGKFIDERVKDELEREFLPLDMFFIEKEGVYHQVKNYKGLLAMLQDRSKEVKQYLRKNRIKYRKGAENAIVKAVVYYDSLNK</sequence>
<dbReference type="RefSeq" id="WP_081170132.1">
    <property type="nucleotide sequence ID" value="NZ_LWBP01000226.1"/>
</dbReference>
<accession>A0A1V9EU62</accession>
<proteinExistence type="predicted"/>
<evidence type="ECO:0008006" key="4">
    <source>
        <dbReference type="Google" id="ProtNLM"/>
    </source>
</evidence>
<dbReference type="AlphaFoldDB" id="A0A1V9EU62"/>
<organism evidence="2 3">
    <name type="scientific">Niastella populi</name>
    <dbReference type="NCBI Taxonomy" id="550983"/>
    <lineage>
        <taxon>Bacteria</taxon>
        <taxon>Pseudomonadati</taxon>
        <taxon>Bacteroidota</taxon>
        <taxon>Chitinophagia</taxon>
        <taxon>Chitinophagales</taxon>
        <taxon>Chitinophagaceae</taxon>
        <taxon>Niastella</taxon>
    </lineage>
</organism>
<protein>
    <recommendedName>
        <fullName evidence="4">DUF4369 domain-containing protein</fullName>
    </recommendedName>
</protein>